<feature type="active site" description="Proton donor" evidence="8 10">
    <location>
        <position position="152"/>
    </location>
</feature>
<dbReference type="Pfam" id="PF01341">
    <property type="entry name" value="Glyco_hydro_6"/>
    <property type="match status" value="1"/>
</dbReference>
<feature type="chain" id="PRO_5029036704" description="Glucanase" evidence="11">
    <location>
        <begin position="21"/>
        <end position="327"/>
    </location>
</feature>
<dbReference type="EMBL" id="WQLB01000010">
    <property type="protein sequence ID" value="MVN87046.1"/>
    <property type="molecule type" value="Genomic_DNA"/>
</dbReference>
<dbReference type="PANTHER" id="PTHR34876">
    <property type="match status" value="1"/>
</dbReference>
<dbReference type="AlphaFoldDB" id="A0A7C9IAY5"/>
<feature type="binding site" evidence="9">
    <location>
        <position position="225"/>
    </location>
    <ligand>
        <name>substrate</name>
    </ligand>
</feature>
<dbReference type="GO" id="GO:0004553">
    <property type="term" value="F:hydrolase activity, hydrolyzing O-glycosyl compounds"/>
    <property type="evidence" value="ECO:0007669"/>
    <property type="project" value="InterPro"/>
</dbReference>
<dbReference type="Gene3D" id="3.20.20.40">
    <property type="entry name" value="1, 4-beta cellobiohydrolase"/>
    <property type="match status" value="1"/>
</dbReference>
<comment type="caution">
    <text evidence="12">The sequence shown here is derived from an EMBL/GenBank/DDBJ whole genome shotgun (WGS) entry which is preliminary data.</text>
</comment>
<reference evidence="12 13" key="1">
    <citation type="submission" date="2019-12" db="EMBL/GenBank/DDBJ databases">
        <title>Deinococcus sp. HMF7620 Genome sequencing and assembly.</title>
        <authorList>
            <person name="Kang H."/>
            <person name="Kim H."/>
            <person name="Joh K."/>
        </authorList>
    </citation>
    <scope>NUCLEOTIDE SEQUENCE [LARGE SCALE GENOMIC DNA]</scope>
    <source>
        <strain evidence="12 13">HMF7620</strain>
    </source>
</reference>
<keyword evidence="6 11" id="KW-0326">Glycosidase</keyword>
<organism evidence="12 13">
    <name type="scientific">Deinococcus arboris</name>
    <dbReference type="NCBI Taxonomy" id="2682977"/>
    <lineage>
        <taxon>Bacteria</taxon>
        <taxon>Thermotogati</taxon>
        <taxon>Deinococcota</taxon>
        <taxon>Deinococci</taxon>
        <taxon>Deinococcales</taxon>
        <taxon>Deinococcaceae</taxon>
        <taxon>Deinococcus</taxon>
    </lineage>
</organism>
<dbReference type="PROSITE" id="PS51257">
    <property type="entry name" value="PROKAR_LIPOPROTEIN"/>
    <property type="match status" value="1"/>
</dbReference>
<feature type="binding site" evidence="9">
    <location>
        <position position="198"/>
    </location>
    <ligand>
        <name>substrate</name>
    </ligand>
</feature>
<evidence type="ECO:0000256" key="2">
    <source>
        <dbReference type="ARBA" id="ARBA00022801"/>
    </source>
</evidence>
<dbReference type="InterPro" id="IPR001524">
    <property type="entry name" value="Glyco_hydro_6_CS"/>
</dbReference>
<evidence type="ECO:0000256" key="10">
    <source>
        <dbReference type="PROSITE-ProRule" id="PRU10057"/>
    </source>
</evidence>
<evidence type="ECO:0000256" key="9">
    <source>
        <dbReference type="PIRSR" id="PIRSR001100-2"/>
    </source>
</evidence>
<keyword evidence="3 11" id="KW-0136">Cellulose degradation</keyword>
<proteinExistence type="inferred from homology"/>
<dbReference type="EC" id="3.2.1.-" evidence="11"/>
<evidence type="ECO:0000313" key="13">
    <source>
        <dbReference type="Proteomes" id="UP000483286"/>
    </source>
</evidence>
<dbReference type="PIRSF" id="PIRSF001100">
    <property type="entry name" value="Beta_cellobiohydrolase"/>
    <property type="match status" value="1"/>
</dbReference>
<feature type="signal peptide" evidence="11">
    <location>
        <begin position="1"/>
        <end position="20"/>
    </location>
</feature>
<gene>
    <name evidence="12" type="ORF">GO986_09730</name>
</gene>
<evidence type="ECO:0000256" key="7">
    <source>
        <dbReference type="ARBA" id="ARBA00023326"/>
    </source>
</evidence>
<keyword evidence="1 11" id="KW-0732">Signal</keyword>
<evidence type="ECO:0000256" key="4">
    <source>
        <dbReference type="ARBA" id="ARBA00023157"/>
    </source>
</evidence>
<keyword evidence="7 11" id="KW-0624">Polysaccharide degradation</keyword>
<dbReference type="RefSeq" id="WP_157459094.1">
    <property type="nucleotide sequence ID" value="NZ_WQLB01000010.1"/>
</dbReference>
<feature type="binding site" evidence="9">
    <location>
        <position position="77"/>
    </location>
    <ligand>
        <name>substrate</name>
    </ligand>
</feature>
<accession>A0A7C9IAY5</accession>
<comment type="similarity">
    <text evidence="11">Belongs to the glycosyl hydrolase family 6.</text>
</comment>
<dbReference type="InterPro" id="IPR036434">
    <property type="entry name" value="Beta_cellobiohydrolase_sf"/>
</dbReference>
<keyword evidence="13" id="KW-1185">Reference proteome</keyword>
<evidence type="ECO:0000256" key="3">
    <source>
        <dbReference type="ARBA" id="ARBA00023001"/>
    </source>
</evidence>
<dbReference type="SUPFAM" id="SSF51989">
    <property type="entry name" value="Glycosyl hydrolases family 6, cellulases"/>
    <property type="match status" value="1"/>
</dbReference>
<sequence length="327" mass="34082">MQRSALMLSTAFLLSACGQATHLTPQAQAQQPQLSAQAVSFYADPGGAAATWVRNNPNDGRTSLIRSRVSTQPAARWFGNWSGDIRSAVNSYATAAAQAGKTPILVAYNIIGRDCGQHSSGGAGSADAYRTWIRNFSLGLGQRAAVVVIEPDALAQLTQCLNASEQSVRLGLLSYAVDQLATNAPNAKVYLDAGNSNWIGASDMADRLKKANVARARGFALNVSNYYLTSDSTTYGNAVTNALNGLGVGGRRFVIDTSRNGAGPAGGEWCNPGGRKLGSPSQVTANTSGLEMLLWIKNPGESDGNCGIGGGSSAGQFLPQAAYDMAR</sequence>
<feature type="active site" description="Proton acceptor" evidence="8">
    <location>
        <position position="303"/>
    </location>
</feature>
<evidence type="ECO:0000256" key="8">
    <source>
        <dbReference type="PIRSR" id="PIRSR001100-1"/>
    </source>
</evidence>
<keyword evidence="4" id="KW-1015">Disulfide bond</keyword>
<dbReference type="PANTHER" id="PTHR34876:SF4">
    <property type="entry name" value="1,4-BETA-D-GLUCAN CELLOBIOHYDROLASE C-RELATED"/>
    <property type="match status" value="1"/>
</dbReference>
<keyword evidence="5 11" id="KW-0119">Carbohydrate metabolism</keyword>
<evidence type="ECO:0000256" key="6">
    <source>
        <dbReference type="ARBA" id="ARBA00023295"/>
    </source>
</evidence>
<dbReference type="GO" id="GO:0030245">
    <property type="term" value="P:cellulose catabolic process"/>
    <property type="evidence" value="ECO:0007669"/>
    <property type="project" value="UniProtKB-KW"/>
</dbReference>
<evidence type="ECO:0000256" key="11">
    <source>
        <dbReference type="RuleBase" id="RU361186"/>
    </source>
</evidence>
<feature type="binding site" evidence="9">
    <location>
        <position position="297"/>
    </location>
    <ligand>
        <name>substrate</name>
    </ligand>
</feature>
<protein>
    <recommendedName>
        <fullName evidence="11">Glucanase</fullName>
        <ecNumber evidence="11">3.2.1.-</ecNumber>
    </recommendedName>
</protein>
<feature type="binding site" evidence="9">
    <location>
        <position position="301"/>
    </location>
    <ligand>
        <name>substrate</name>
    </ligand>
</feature>
<evidence type="ECO:0000313" key="12">
    <source>
        <dbReference type="EMBL" id="MVN87046.1"/>
    </source>
</evidence>
<dbReference type="PRINTS" id="PR00733">
    <property type="entry name" value="GLHYDRLASE6"/>
</dbReference>
<dbReference type="Proteomes" id="UP000483286">
    <property type="component" value="Unassembled WGS sequence"/>
</dbReference>
<feature type="binding site" evidence="9">
    <location>
        <position position="269"/>
    </location>
    <ligand>
        <name>substrate</name>
    </ligand>
</feature>
<keyword evidence="2 11" id="KW-0378">Hydrolase</keyword>
<evidence type="ECO:0000256" key="1">
    <source>
        <dbReference type="ARBA" id="ARBA00022729"/>
    </source>
</evidence>
<dbReference type="InterPro" id="IPR016288">
    <property type="entry name" value="Beta_cellobiohydrolase"/>
</dbReference>
<name>A0A7C9IAY5_9DEIO</name>
<dbReference type="PROSITE" id="PS00656">
    <property type="entry name" value="GLYCOSYL_HYDROL_F6_2"/>
    <property type="match status" value="1"/>
</dbReference>
<evidence type="ECO:0000256" key="5">
    <source>
        <dbReference type="ARBA" id="ARBA00023277"/>
    </source>
</evidence>